<reference evidence="8" key="1">
    <citation type="submission" date="2017-03" db="EMBL/GenBank/DDBJ databases">
        <authorList>
            <person name="Sharma R."/>
            <person name="Thines M."/>
        </authorList>
    </citation>
    <scope>NUCLEOTIDE SEQUENCE [LARGE SCALE GENOMIC DNA]</scope>
</reference>
<evidence type="ECO:0000313" key="7">
    <source>
        <dbReference type="EMBL" id="SLM41195.1"/>
    </source>
</evidence>
<dbReference type="GO" id="GO:0003735">
    <property type="term" value="F:structural constituent of ribosome"/>
    <property type="evidence" value="ECO:0007669"/>
    <property type="project" value="InterPro"/>
</dbReference>
<keyword evidence="5" id="KW-0687">Ribonucleoprotein</keyword>
<accession>A0A1W5DDW2</accession>
<dbReference type="Gene3D" id="3.30.780.10">
    <property type="entry name" value="SUI1-like domain"/>
    <property type="match status" value="1"/>
</dbReference>
<dbReference type="GO" id="GO:0005762">
    <property type="term" value="C:mitochondrial large ribosomal subunit"/>
    <property type="evidence" value="ECO:0007669"/>
    <property type="project" value="TreeGrafter"/>
</dbReference>
<evidence type="ECO:0000256" key="4">
    <source>
        <dbReference type="ARBA" id="ARBA00023128"/>
    </source>
</evidence>
<evidence type="ECO:0000256" key="1">
    <source>
        <dbReference type="ARBA" id="ARBA00004173"/>
    </source>
</evidence>
<sequence length="135" mass="15106">MASALPFLRPLPPPRASFVQCLLRRISTTAQITQEAPTPYPTAAPQTTIPALPYHVNRTPSNQLPIYNITKGGGGTSKLTRLRKIDGDLAVLRSDLQQALQLKDEHIAINQLTRHIVIKGWRKTDVAKFLEERQF</sequence>
<comment type="similarity">
    <text evidence="2">Belongs to the mitochondrion-specific ribosomal protein mL49 family.</text>
</comment>
<protein>
    <recommendedName>
        <fullName evidence="6">Large ribosomal subunit protein mL49</fullName>
    </recommendedName>
</protein>
<evidence type="ECO:0000256" key="6">
    <source>
        <dbReference type="ARBA" id="ARBA00035191"/>
    </source>
</evidence>
<keyword evidence="8" id="KW-1185">Reference proteome</keyword>
<dbReference type="GO" id="GO:0006412">
    <property type="term" value="P:translation"/>
    <property type="evidence" value="ECO:0007669"/>
    <property type="project" value="InterPro"/>
</dbReference>
<evidence type="ECO:0000313" key="8">
    <source>
        <dbReference type="Proteomes" id="UP000192927"/>
    </source>
</evidence>
<keyword evidence="3 7" id="KW-0689">Ribosomal protein</keyword>
<comment type="subcellular location">
    <subcellularLocation>
        <location evidence="1">Mitochondrion</location>
    </subcellularLocation>
</comment>
<dbReference type="InterPro" id="IPR007740">
    <property type="entry name" value="Ribosomal_mL49"/>
</dbReference>
<dbReference type="EMBL" id="FWEW01003806">
    <property type="protein sequence ID" value="SLM41195.1"/>
    <property type="molecule type" value="Genomic_DNA"/>
</dbReference>
<dbReference type="Proteomes" id="UP000192927">
    <property type="component" value="Unassembled WGS sequence"/>
</dbReference>
<organism evidence="7 8">
    <name type="scientific">Lasallia pustulata</name>
    <dbReference type="NCBI Taxonomy" id="136370"/>
    <lineage>
        <taxon>Eukaryota</taxon>
        <taxon>Fungi</taxon>
        <taxon>Dikarya</taxon>
        <taxon>Ascomycota</taxon>
        <taxon>Pezizomycotina</taxon>
        <taxon>Lecanoromycetes</taxon>
        <taxon>OSLEUM clade</taxon>
        <taxon>Umbilicariomycetidae</taxon>
        <taxon>Umbilicariales</taxon>
        <taxon>Umbilicariaceae</taxon>
        <taxon>Lasallia</taxon>
    </lineage>
</organism>
<dbReference type="PANTHER" id="PTHR13477">
    <property type="entry name" value="MITOCHONDRIAL 39S RIBOSOMAL PROTEIN L49"/>
    <property type="match status" value="1"/>
</dbReference>
<evidence type="ECO:0000256" key="5">
    <source>
        <dbReference type="ARBA" id="ARBA00023274"/>
    </source>
</evidence>
<dbReference type="AlphaFoldDB" id="A0A1W5DDW2"/>
<dbReference type="Pfam" id="PF05046">
    <property type="entry name" value="Img2"/>
    <property type="match status" value="1"/>
</dbReference>
<dbReference type="PANTHER" id="PTHR13477:SF0">
    <property type="entry name" value="LARGE RIBOSOMAL SUBUNIT PROTEIN ML49"/>
    <property type="match status" value="1"/>
</dbReference>
<keyword evidence="4" id="KW-0496">Mitochondrion</keyword>
<evidence type="ECO:0000256" key="2">
    <source>
        <dbReference type="ARBA" id="ARBA00005677"/>
    </source>
</evidence>
<name>A0A1W5DDW2_9LECA</name>
<proteinExistence type="inferred from homology"/>
<evidence type="ECO:0000256" key="3">
    <source>
        <dbReference type="ARBA" id="ARBA00022980"/>
    </source>
</evidence>